<dbReference type="InterPro" id="IPR014710">
    <property type="entry name" value="RmlC-like_jellyroll"/>
</dbReference>
<comment type="caution">
    <text evidence="2">The sequence shown here is derived from an EMBL/GenBank/DDBJ whole genome shotgun (WGS) entry which is preliminary data.</text>
</comment>
<dbReference type="AlphaFoldDB" id="A0A939T6S3"/>
<dbReference type="InterPro" id="IPR011051">
    <property type="entry name" value="RmlC_Cupin_sf"/>
</dbReference>
<keyword evidence="3" id="KW-1185">Reference proteome</keyword>
<evidence type="ECO:0000313" key="2">
    <source>
        <dbReference type="EMBL" id="MBO2448582.1"/>
    </source>
</evidence>
<dbReference type="RefSeq" id="WP_208256251.1">
    <property type="nucleotide sequence ID" value="NZ_JAGEOJ010000006.1"/>
</dbReference>
<dbReference type="InterPro" id="IPR013096">
    <property type="entry name" value="Cupin_2"/>
</dbReference>
<sequence length="185" mass="19186">MTTPVRKPDLKIVNWADCEIGADMTRLSVSHAPRPTTMAGAVNATGEAMVRSGTAVGADVIRLAAGAGFAPHTHPGHHVLTVIAGTGTITYGGRIHETRAGQVYIIEGDVPHAVGAITDHLILAIGAPHKPVDAHDRMELVPYTEVLAPDGDLDCLICGVSATAPKMPHDLGCPHCPCASCTGLR</sequence>
<gene>
    <name evidence="2" type="ORF">J4573_15875</name>
</gene>
<dbReference type="SUPFAM" id="SSF51182">
    <property type="entry name" value="RmlC-like cupins"/>
    <property type="match status" value="1"/>
</dbReference>
<organism evidence="2 3">
    <name type="scientific">Actinomadura barringtoniae</name>
    <dbReference type="NCBI Taxonomy" id="1427535"/>
    <lineage>
        <taxon>Bacteria</taxon>
        <taxon>Bacillati</taxon>
        <taxon>Actinomycetota</taxon>
        <taxon>Actinomycetes</taxon>
        <taxon>Streptosporangiales</taxon>
        <taxon>Thermomonosporaceae</taxon>
        <taxon>Actinomadura</taxon>
    </lineage>
</organism>
<dbReference type="Proteomes" id="UP000669179">
    <property type="component" value="Unassembled WGS sequence"/>
</dbReference>
<evidence type="ECO:0000259" key="1">
    <source>
        <dbReference type="Pfam" id="PF07883"/>
    </source>
</evidence>
<reference evidence="2" key="1">
    <citation type="submission" date="2021-03" db="EMBL/GenBank/DDBJ databases">
        <authorList>
            <person name="Kanchanasin P."/>
            <person name="Saeng-In P."/>
            <person name="Phongsopitanun W."/>
            <person name="Yuki M."/>
            <person name="Kudo T."/>
            <person name="Ohkuma M."/>
            <person name="Tanasupawat S."/>
        </authorList>
    </citation>
    <scope>NUCLEOTIDE SEQUENCE</scope>
    <source>
        <strain evidence="2">GKU 128</strain>
    </source>
</reference>
<dbReference type="Gene3D" id="2.60.120.10">
    <property type="entry name" value="Jelly Rolls"/>
    <property type="match status" value="1"/>
</dbReference>
<proteinExistence type="predicted"/>
<name>A0A939T6S3_9ACTN</name>
<protein>
    <submittedName>
        <fullName evidence="2">Cupin domain-containing protein</fullName>
    </submittedName>
</protein>
<dbReference type="EMBL" id="JAGEOJ010000006">
    <property type="protein sequence ID" value="MBO2448582.1"/>
    <property type="molecule type" value="Genomic_DNA"/>
</dbReference>
<accession>A0A939T6S3</accession>
<dbReference type="Pfam" id="PF07883">
    <property type="entry name" value="Cupin_2"/>
    <property type="match status" value="1"/>
</dbReference>
<evidence type="ECO:0000313" key="3">
    <source>
        <dbReference type="Proteomes" id="UP000669179"/>
    </source>
</evidence>
<feature type="domain" description="Cupin type-2" evidence="1">
    <location>
        <begin position="61"/>
        <end position="119"/>
    </location>
</feature>